<dbReference type="PROSITE" id="PS50252">
    <property type="entry name" value="TBOX_3"/>
    <property type="match status" value="1"/>
</dbReference>
<dbReference type="GO" id="GO:0045893">
    <property type="term" value="P:positive regulation of DNA-templated transcription"/>
    <property type="evidence" value="ECO:0007669"/>
    <property type="project" value="InterPro"/>
</dbReference>
<evidence type="ECO:0000313" key="7">
    <source>
        <dbReference type="EMBL" id="ROT62588.1"/>
    </source>
</evidence>
<proteinExistence type="predicted"/>
<dbReference type="GO" id="GO:0005634">
    <property type="term" value="C:nucleus"/>
    <property type="evidence" value="ECO:0007669"/>
    <property type="project" value="UniProtKB-SubCell"/>
</dbReference>
<dbReference type="InterPro" id="IPR008967">
    <property type="entry name" value="p53-like_TF_DNA-bd_sf"/>
</dbReference>
<dbReference type="Pfam" id="PF00907">
    <property type="entry name" value="T-box"/>
    <property type="match status" value="1"/>
</dbReference>
<dbReference type="PANTHER" id="PTHR11267:SF195">
    <property type="entry name" value="OPTOMOTOR-BLIND-RELATED-GENE-1, ISOFORM A"/>
    <property type="match status" value="1"/>
</dbReference>
<dbReference type="STRING" id="6689.A0A423SEF7"/>
<dbReference type="GO" id="GO:0000981">
    <property type="term" value="F:DNA-binding transcription factor activity, RNA polymerase II-specific"/>
    <property type="evidence" value="ECO:0007669"/>
    <property type="project" value="TreeGrafter"/>
</dbReference>
<gene>
    <name evidence="7" type="ORF">C7M84_019573</name>
</gene>
<dbReference type="InterPro" id="IPR036960">
    <property type="entry name" value="T-box_sf"/>
</dbReference>
<feature type="domain" description="T-box" evidence="6">
    <location>
        <begin position="15"/>
        <end position="129"/>
    </location>
</feature>
<dbReference type="AlphaFoldDB" id="A0A423SEF7"/>
<dbReference type="GO" id="GO:0001708">
    <property type="term" value="P:cell fate specification"/>
    <property type="evidence" value="ECO:0007669"/>
    <property type="project" value="TreeGrafter"/>
</dbReference>
<dbReference type="GO" id="GO:0000978">
    <property type="term" value="F:RNA polymerase II cis-regulatory region sequence-specific DNA binding"/>
    <property type="evidence" value="ECO:0007669"/>
    <property type="project" value="InterPro"/>
</dbReference>
<evidence type="ECO:0000256" key="3">
    <source>
        <dbReference type="ARBA" id="ARBA00023163"/>
    </source>
</evidence>
<dbReference type="InterPro" id="IPR046360">
    <property type="entry name" value="T-box_DNA-bd"/>
</dbReference>
<comment type="caution">
    <text evidence="7">The sequence shown here is derived from an EMBL/GenBank/DDBJ whole genome shotgun (WGS) entry which is preliminary data.</text>
</comment>
<sequence>MGKGCVGGLCLLSVSGKADPNSPPRIHVHPDSPAKGAQWMKQVTSFDKLKLTNNQLDDNGHIILNSMHRYQPRFHVVYVNPKTEDVSSTENFKTFVFPETKFTAVTAYQNHRITQLKIASNPFAKGFRDCDPDEW</sequence>
<dbReference type="GO" id="GO:0000785">
    <property type="term" value="C:chromatin"/>
    <property type="evidence" value="ECO:0007669"/>
    <property type="project" value="TreeGrafter"/>
</dbReference>
<reference evidence="7 8" key="1">
    <citation type="submission" date="2018-04" db="EMBL/GenBank/DDBJ databases">
        <authorList>
            <person name="Zhang X."/>
            <person name="Yuan J."/>
            <person name="Li F."/>
            <person name="Xiang J."/>
        </authorList>
    </citation>
    <scope>NUCLEOTIDE SEQUENCE [LARGE SCALE GENOMIC DNA]</scope>
    <source>
        <tissue evidence="7">Muscle</tissue>
    </source>
</reference>
<dbReference type="EMBL" id="QCYY01003621">
    <property type="protein sequence ID" value="ROT62588.1"/>
    <property type="molecule type" value="Genomic_DNA"/>
</dbReference>
<dbReference type="PRINTS" id="PR00937">
    <property type="entry name" value="TBOX"/>
</dbReference>
<protein>
    <submittedName>
        <fullName evidence="7">T-box transcription factor TBX1-A</fullName>
    </submittedName>
</protein>
<keyword evidence="3" id="KW-0804">Transcription</keyword>
<evidence type="ECO:0000256" key="5">
    <source>
        <dbReference type="PROSITE-ProRule" id="PRU00201"/>
    </source>
</evidence>
<name>A0A423SEF7_PENVA</name>
<evidence type="ECO:0000259" key="6">
    <source>
        <dbReference type="PROSITE" id="PS50252"/>
    </source>
</evidence>
<evidence type="ECO:0000256" key="4">
    <source>
        <dbReference type="ARBA" id="ARBA00023242"/>
    </source>
</evidence>
<dbReference type="Gene3D" id="2.60.40.820">
    <property type="entry name" value="Transcription factor, T-box"/>
    <property type="match status" value="1"/>
</dbReference>
<organism evidence="7 8">
    <name type="scientific">Penaeus vannamei</name>
    <name type="common">Whiteleg shrimp</name>
    <name type="synonym">Litopenaeus vannamei</name>
    <dbReference type="NCBI Taxonomy" id="6689"/>
    <lineage>
        <taxon>Eukaryota</taxon>
        <taxon>Metazoa</taxon>
        <taxon>Ecdysozoa</taxon>
        <taxon>Arthropoda</taxon>
        <taxon>Crustacea</taxon>
        <taxon>Multicrustacea</taxon>
        <taxon>Malacostraca</taxon>
        <taxon>Eumalacostraca</taxon>
        <taxon>Eucarida</taxon>
        <taxon>Decapoda</taxon>
        <taxon>Dendrobranchiata</taxon>
        <taxon>Penaeoidea</taxon>
        <taxon>Penaeidae</taxon>
        <taxon>Penaeus</taxon>
    </lineage>
</organism>
<dbReference type="SUPFAM" id="SSF49417">
    <property type="entry name" value="p53-like transcription factors"/>
    <property type="match status" value="1"/>
</dbReference>
<keyword evidence="8" id="KW-1185">Reference proteome</keyword>
<accession>A0A423SEF7</accession>
<dbReference type="OrthoDB" id="7442607at2759"/>
<evidence type="ECO:0000256" key="1">
    <source>
        <dbReference type="ARBA" id="ARBA00023015"/>
    </source>
</evidence>
<reference evidence="7 8" key="2">
    <citation type="submission" date="2019-01" db="EMBL/GenBank/DDBJ databases">
        <title>The decoding of complex shrimp genome reveals the adaptation for benthos swimmer, frequently molting mechanism and breeding impact on genome.</title>
        <authorList>
            <person name="Sun Y."/>
            <person name="Gao Y."/>
            <person name="Yu Y."/>
        </authorList>
    </citation>
    <scope>NUCLEOTIDE SEQUENCE [LARGE SCALE GENOMIC DNA]</scope>
    <source>
        <tissue evidence="7">Muscle</tissue>
    </source>
</reference>
<evidence type="ECO:0000313" key="8">
    <source>
        <dbReference type="Proteomes" id="UP000283509"/>
    </source>
</evidence>
<keyword evidence="2 5" id="KW-0238">DNA-binding</keyword>
<dbReference type="SMART" id="SM00425">
    <property type="entry name" value="TBOX"/>
    <property type="match status" value="1"/>
</dbReference>
<keyword evidence="1" id="KW-0805">Transcription regulation</keyword>
<keyword evidence="4 5" id="KW-0539">Nucleus</keyword>
<comment type="subcellular location">
    <subcellularLocation>
        <location evidence="5">Nucleus</location>
    </subcellularLocation>
</comment>
<comment type="caution">
    <text evidence="5">Lacks conserved residue(s) required for the propagation of feature annotation.</text>
</comment>
<dbReference type="PANTHER" id="PTHR11267">
    <property type="entry name" value="T-BOX PROTEIN-RELATED"/>
    <property type="match status" value="1"/>
</dbReference>
<dbReference type="InterPro" id="IPR001699">
    <property type="entry name" value="TF_T-box"/>
</dbReference>
<dbReference type="Proteomes" id="UP000283509">
    <property type="component" value="Unassembled WGS sequence"/>
</dbReference>
<evidence type="ECO:0000256" key="2">
    <source>
        <dbReference type="ARBA" id="ARBA00023125"/>
    </source>
</evidence>